<gene>
    <name evidence="14" type="primary">aroB</name>
    <name evidence="14" type="ORF">GCM10007103_11580</name>
</gene>
<dbReference type="EC" id="4.2.3.4" evidence="11"/>
<dbReference type="Gene3D" id="1.20.1090.10">
    <property type="entry name" value="Dehydroquinate synthase-like - alpha domain"/>
    <property type="match status" value="1"/>
</dbReference>
<dbReference type="PIRSF" id="PIRSF001455">
    <property type="entry name" value="DHQ_synth"/>
    <property type="match status" value="1"/>
</dbReference>
<sequence length="359" mass="39612">MKISEKTSVAKNVIYNEEAYTKLNQFIAENKFSMIFVLVDSNTHEHCLSPFLNRIEAQADIEVIEMEPGEQNKSIDTCSGIWKALSELGADRKSLMINLGGGVVTDLGGFIAATFKRGIAWVNVPTTLLSMVDAAVGGKNGVNLESLKNQVGIIKPAELVLIDTSFLATLPAPEMRSGLAEMLKHGLIADEDYWNRLTALNQLSLEDLDGLIEESIIIKENIVLKDPTEKNIRKSLNYGHTLGHAIESYFLENSGKTKLLHGEAVAVGMILATYLSVEVCGFSSEKMNEISKALVSLYGKIELTGKDQEEIIELMKFDKKNEGGNINFVLLENIGKPVIDCQVPNELIHKSFAYYIDLQ</sequence>
<keyword evidence="15" id="KW-1185">Reference proteome</keyword>
<feature type="domain" description="3-dehydroquinate synthase N-terminal" evidence="12">
    <location>
        <begin position="64"/>
        <end position="176"/>
    </location>
</feature>
<dbReference type="GO" id="GO:0003856">
    <property type="term" value="F:3-dehydroquinate synthase activity"/>
    <property type="evidence" value="ECO:0007669"/>
    <property type="project" value="UniProtKB-UniRule"/>
</dbReference>
<organism evidence="14 15">
    <name type="scientific">Salinimicrobium marinum</name>
    <dbReference type="NCBI Taxonomy" id="680283"/>
    <lineage>
        <taxon>Bacteria</taxon>
        <taxon>Pseudomonadati</taxon>
        <taxon>Bacteroidota</taxon>
        <taxon>Flavobacteriia</taxon>
        <taxon>Flavobacteriales</taxon>
        <taxon>Flavobacteriaceae</taxon>
        <taxon>Salinimicrobium</taxon>
    </lineage>
</organism>
<reference evidence="14" key="1">
    <citation type="journal article" date="2014" name="Int. J. Syst. Evol. Microbiol.">
        <title>Complete genome sequence of Corynebacterium casei LMG S-19264T (=DSM 44701T), isolated from a smear-ripened cheese.</title>
        <authorList>
            <consortium name="US DOE Joint Genome Institute (JGI-PGF)"/>
            <person name="Walter F."/>
            <person name="Albersmeier A."/>
            <person name="Kalinowski J."/>
            <person name="Ruckert C."/>
        </authorList>
    </citation>
    <scope>NUCLEOTIDE SEQUENCE</scope>
    <source>
        <strain evidence="14">KCTC 12719</strain>
    </source>
</reference>
<evidence type="ECO:0000256" key="8">
    <source>
        <dbReference type="ARBA" id="ARBA00023027"/>
    </source>
</evidence>
<dbReference type="InterPro" id="IPR056179">
    <property type="entry name" value="DHQS_C"/>
</dbReference>
<dbReference type="PANTHER" id="PTHR43622:SF1">
    <property type="entry name" value="3-DEHYDROQUINATE SYNTHASE"/>
    <property type="match status" value="1"/>
</dbReference>
<comment type="caution">
    <text evidence="14">The sequence shown here is derived from an EMBL/GenBank/DDBJ whole genome shotgun (WGS) entry which is preliminary data.</text>
</comment>
<comment type="cofactor">
    <cofactor evidence="1">
        <name>NAD(+)</name>
        <dbReference type="ChEBI" id="CHEBI:57540"/>
    </cofactor>
</comment>
<dbReference type="InterPro" id="IPR030963">
    <property type="entry name" value="DHQ_synth_fam"/>
</dbReference>
<keyword evidence="9" id="KW-0456">Lyase</keyword>
<comment type="cofactor">
    <cofactor evidence="2">
        <name>Co(2+)</name>
        <dbReference type="ChEBI" id="CHEBI:48828"/>
    </cofactor>
</comment>
<evidence type="ECO:0000256" key="10">
    <source>
        <dbReference type="ARBA" id="ARBA00023285"/>
    </source>
</evidence>
<evidence type="ECO:0000256" key="6">
    <source>
        <dbReference type="ARBA" id="ARBA00022741"/>
    </source>
</evidence>
<evidence type="ECO:0000256" key="4">
    <source>
        <dbReference type="ARBA" id="ARBA00003485"/>
    </source>
</evidence>
<evidence type="ECO:0000256" key="5">
    <source>
        <dbReference type="ARBA" id="ARBA00022723"/>
    </source>
</evidence>
<evidence type="ECO:0000256" key="9">
    <source>
        <dbReference type="ARBA" id="ARBA00023239"/>
    </source>
</evidence>
<keyword evidence="5" id="KW-0479">Metal-binding</keyword>
<evidence type="ECO:0000313" key="15">
    <source>
        <dbReference type="Proteomes" id="UP000610456"/>
    </source>
</evidence>
<evidence type="ECO:0000256" key="7">
    <source>
        <dbReference type="ARBA" id="ARBA00022833"/>
    </source>
</evidence>
<dbReference type="AlphaFoldDB" id="A0A918SAE2"/>
<evidence type="ECO:0000259" key="13">
    <source>
        <dbReference type="Pfam" id="PF24621"/>
    </source>
</evidence>
<dbReference type="SUPFAM" id="SSF56796">
    <property type="entry name" value="Dehydroquinate synthase-like"/>
    <property type="match status" value="1"/>
</dbReference>
<dbReference type="Gene3D" id="3.40.50.1970">
    <property type="match status" value="1"/>
</dbReference>
<evidence type="ECO:0000256" key="3">
    <source>
        <dbReference type="ARBA" id="ARBA00001947"/>
    </source>
</evidence>
<dbReference type="CDD" id="cd08195">
    <property type="entry name" value="DHQS"/>
    <property type="match status" value="1"/>
</dbReference>
<dbReference type="Pfam" id="PF01761">
    <property type="entry name" value="DHQ_synthase"/>
    <property type="match status" value="1"/>
</dbReference>
<dbReference type="Pfam" id="PF24621">
    <property type="entry name" value="DHQS_C"/>
    <property type="match status" value="1"/>
</dbReference>
<dbReference type="InterPro" id="IPR050071">
    <property type="entry name" value="Dehydroquinate_synthase"/>
</dbReference>
<dbReference type="GO" id="GO:0009423">
    <property type="term" value="P:chorismate biosynthetic process"/>
    <property type="evidence" value="ECO:0007669"/>
    <property type="project" value="UniProtKB-UniRule"/>
</dbReference>
<keyword evidence="6" id="KW-0547">Nucleotide-binding</keyword>
<dbReference type="Proteomes" id="UP000610456">
    <property type="component" value="Unassembled WGS sequence"/>
</dbReference>
<dbReference type="NCBIfam" id="TIGR01357">
    <property type="entry name" value="aroB"/>
    <property type="match status" value="1"/>
</dbReference>
<dbReference type="FunFam" id="3.40.50.1970:FF:000007">
    <property type="entry name" value="Pentafunctional AROM polypeptide"/>
    <property type="match status" value="1"/>
</dbReference>
<dbReference type="InterPro" id="IPR016037">
    <property type="entry name" value="DHQ_synth_AroB"/>
</dbReference>
<dbReference type="EMBL" id="BMXB01000002">
    <property type="protein sequence ID" value="GHA31614.1"/>
    <property type="molecule type" value="Genomic_DNA"/>
</dbReference>
<name>A0A918SAE2_9FLAO</name>
<dbReference type="InterPro" id="IPR030960">
    <property type="entry name" value="DHQS/DOIS_N"/>
</dbReference>
<dbReference type="PANTHER" id="PTHR43622">
    <property type="entry name" value="3-DEHYDROQUINATE SYNTHASE"/>
    <property type="match status" value="1"/>
</dbReference>
<keyword evidence="8" id="KW-0520">NAD</keyword>
<dbReference type="GO" id="GO:0046872">
    <property type="term" value="F:metal ion binding"/>
    <property type="evidence" value="ECO:0007669"/>
    <property type="project" value="UniProtKB-KW"/>
</dbReference>
<evidence type="ECO:0000313" key="14">
    <source>
        <dbReference type="EMBL" id="GHA31614.1"/>
    </source>
</evidence>
<comment type="cofactor">
    <cofactor evidence="3">
        <name>Zn(2+)</name>
        <dbReference type="ChEBI" id="CHEBI:29105"/>
    </cofactor>
</comment>
<dbReference type="RefSeq" id="WP_189603753.1">
    <property type="nucleotide sequence ID" value="NZ_BMXB01000002.1"/>
</dbReference>
<evidence type="ECO:0000256" key="2">
    <source>
        <dbReference type="ARBA" id="ARBA00001941"/>
    </source>
</evidence>
<dbReference type="GO" id="GO:0009073">
    <property type="term" value="P:aromatic amino acid family biosynthetic process"/>
    <property type="evidence" value="ECO:0007669"/>
    <property type="project" value="InterPro"/>
</dbReference>
<keyword evidence="7" id="KW-0862">Zinc</keyword>
<feature type="domain" description="3-dehydroquinate synthase C-terminal" evidence="13">
    <location>
        <begin position="178"/>
        <end position="321"/>
    </location>
</feature>
<dbReference type="GO" id="GO:0000166">
    <property type="term" value="F:nucleotide binding"/>
    <property type="evidence" value="ECO:0007669"/>
    <property type="project" value="UniProtKB-KW"/>
</dbReference>
<accession>A0A918SAE2</accession>
<evidence type="ECO:0000259" key="12">
    <source>
        <dbReference type="Pfam" id="PF01761"/>
    </source>
</evidence>
<keyword evidence="10" id="KW-0170">Cobalt</keyword>
<comment type="function">
    <text evidence="4">Catalyzes the conversion of 3-deoxy-D-arabino-heptulosonate 7-phosphate (DAHP) to dehydroquinate (DHQ).</text>
</comment>
<reference evidence="14" key="2">
    <citation type="submission" date="2020-09" db="EMBL/GenBank/DDBJ databases">
        <authorList>
            <person name="Sun Q."/>
            <person name="Kim S."/>
        </authorList>
    </citation>
    <scope>NUCLEOTIDE SEQUENCE</scope>
    <source>
        <strain evidence="14">KCTC 12719</strain>
    </source>
</reference>
<evidence type="ECO:0000256" key="11">
    <source>
        <dbReference type="NCBIfam" id="TIGR01357"/>
    </source>
</evidence>
<evidence type="ECO:0000256" key="1">
    <source>
        <dbReference type="ARBA" id="ARBA00001911"/>
    </source>
</evidence>
<proteinExistence type="predicted"/>
<dbReference type="GO" id="GO:0005737">
    <property type="term" value="C:cytoplasm"/>
    <property type="evidence" value="ECO:0007669"/>
    <property type="project" value="InterPro"/>
</dbReference>
<protein>
    <recommendedName>
        <fullName evidence="11">3-dehydroquinate synthase</fullName>
        <ecNumber evidence="11">4.2.3.4</ecNumber>
    </recommendedName>
</protein>